<evidence type="ECO:0000313" key="3">
    <source>
        <dbReference type="Proteomes" id="UP001491310"/>
    </source>
</evidence>
<sequence length="528" mass="58618">MGCLWGAITVIVINSPVLGKCAVSSLERLFGTIIGGWIGYAFYLAVSLQNRAWLPIVSVIYAFTAAVVGAALDVTGAANLSTMTLLSVLWAAPDSSALLLVGVRIGSISAAVFLVTLLSIVIYPQVASEQAIDTLRASILALSKLNHAVWEDIRGICSHHHSVLVHNHHHDAFGDAGLHRLGSTVGVRGSKQGSVPSSKDFKELALDPTGLEAEDRTKSGWSPFQLLIRRRKARVRKKKVLETELGVLEEDGSEKSMCDILAEVRARLGEIPEHMRWALNEVYLGSFHGRRWYLPNTSCYTRFFDKKGWHMPEKAINIVVWRLYRCMRLLYTIHFTFKEGFRDEVMEAMDHLLPVRLLIELAAAAFPVLEDLTRCLPEPGKSGPNPTANPTEHLAKLKLIVRDLAALSKCSFSQKVRLTELGARAIGSHRVDQLLSLFPHKDWTAAVPEGPPPVRWCTSCPNTHELFLFPDTPAGYLAQMRWFSFHFLIEDLVETYEKLQLSLDVTSQLLPGAPLLGPMDDEHPRLSV</sequence>
<reference evidence="2 3" key="1">
    <citation type="journal article" date="2024" name="Nat. Commun.">
        <title>Phylogenomics reveals the evolutionary origins of lichenization in chlorophyte algae.</title>
        <authorList>
            <person name="Puginier C."/>
            <person name="Libourel C."/>
            <person name="Otte J."/>
            <person name="Skaloud P."/>
            <person name="Haon M."/>
            <person name="Grisel S."/>
            <person name="Petersen M."/>
            <person name="Berrin J.G."/>
            <person name="Delaux P.M."/>
            <person name="Dal Grande F."/>
            <person name="Keller J."/>
        </authorList>
    </citation>
    <scope>NUCLEOTIDE SEQUENCE [LARGE SCALE GENOMIC DNA]</scope>
    <source>
        <strain evidence="2 3">SAG 216-7</strain>
    </source>
</reference>
<gene>
    <name evidence="2" type="ORF">WJX75_002848</name>
</gene>
<accession>A0ABR2YJ02</accession>
<feature type="transmembrane region" description="Helical" evidence="1">
    <location>
        <begin position="53"/>
        <end position="72"/>
    </location>
</feature>
<feature type="transmembrane region" description="Helical" evidence="1">
    <location>
        <begin position="108"/>
        <end position="126"/>
    </location>
</feature>
<dbReference type="EMBL" id="JALJOT010000010">
    <property type="protein sequence ID" value="KAK9906494.1"/>
    <property type="molecule type" value="Genomic_DNA"/>
</dbReference>
<protein>
    <recommendedName>
        <fullName evidence="4">DUF2421 domain-containing protein</fullName>
    </recommendedName>
</protein>
<comment type="caution">
    <text evidence="2">The sequence shown here is derived from an EMBL/GenBank/DDBJ whole genome shotgun (WGS) entry which is preliminary data.</text>
</comment>
<evidence type="ECO:0000313" key="2">
    <source>
        <dbReference type="EMBL" id="KAK9906494.1"/>
    </source>
</evidence>
<name>A0ABR2YJ02_9CHLO</name>
<organism evidence="2 3">
    <name type="scientific">Coccomyxa subellipsoidea</name>
    <dbReference type="NCBI Taxonomy" id="248742"/>
    <lineage>
        <taxon>Eukaryota</taxon>
        <taxon>Viridiplantae</taxon>
        <taxon>Chlorophyta</taxon>
        <taxon>core chlorophytes</taxon>
        <taxon>Trebouxiophyceae</taxon>
        <taxon>Trebouxiophyceae incertae sedis</taxon>
        <taxon>Coccomyxaceae</taxon>
        <taxon>Coccomyxa</taxon>
    </lineage>
</organism>
<feature type="transmembrane region" description="Helical" evidence="1">
    <location>
        <begin position="29"/>
        <end position="46"/>
    </location>
</feature>
<evidence type="ECO:0000256" key="1">
    <source>
        <dbReference type="SAM" id="Phobius"/>
    </source>
</evidence>
<evidence type="ECO:0008006" key="4">
    <source>
        <dbReference type="Google" id="ProtNLM"/>
    </source>
</evidence>
<keyword evidence="1" id="KW-0472">Membrane</keyword>
<proteinExistence type="predicted"/>
<keyword evidence="1" id="KW-1133">Transmembrane helix</keyword>
<keyword evidence="3" id="KW-1185">Reference proteome</keyword>
<dbReference type="Proteomes" id="UP001491310">
    <property type="component" value="Unassembled WGS sequence"/>
</dbReference>
<keyword evidence="1" id="KW-0812">Transmembrane</keyword>